<evidence type="ECO:0000313" key="1">
    <source>
        <dbReference type="EMBL" id="CAB4180118.1"/>
    </source>
</evidence>
<accession>A0A6J5QFZ4</accession>
<name>A0A6J5QFZ4_9CAUD</name>
<dbReference type="EMBL" id="LR797001">
    <property type="protein sequence ID" value="CAB4180118.1"/>
    <property type="molecule type" value="Genomic_DNA"/>
</dbReference>
<protein>
    <submittedName>
        <fullName evidence="1">Uncharacterized protein</fullName>
    </submittedName>
</protein>
<proteinExistence type="predicted"/>
<gene>
    <name evidence="1" type="ORF">UFOVP1043_11</name>
</gene>
<reference evidence="1" key="1">
    <citation type="submission" date="2020-05" db="EMBL/GenBank/DDBJ databases">
        <authorList>
            <person name="Chiriac C."/>
            <person name="Salcher M."/>
            <person name="Ghai R."/>
            <person name="Kavagutti S V."/>
        </authorList>
    </citation>
    <scope>NUCLEOTIDE SEQUENCE</scope>
</reference>
<organism evidence="1">
    <name type="scientific">uncultured Caudovirales phage</name>
    <dbReference type="NCBI Taxonomy" id="2100421"/>
    <lineage>
        <taxon>Viruses</taxon>
        <taxon>Duplodnaviria</taxon>
        <taxon>Heunggongvirae</taxon>
        <taxon>Uroviricota</taxon>
        <taxon>Caudoviricetes</taxon>
        <taxon>Peduoviridae</taxon>
        <taxon>Maltschvirus</taxon>
        <taxon>Maltschvirus maltsch</taxon>
    </lineage>
</organism>
<sequence length="142" mass="14496">MAVTQSLCASFKAELLAAVHDFTSITGDTFKVALYTSTASLNSSTTVYTTVGEVTGSGYVAGGNTLTGQSISLSGTTAFVTFTNSLWVSSTLTATGALIYNSTNANKAVAVLDFGGPFSSTNNTFTVTFPPATATTAVITIF</sequence>